<organism evidence="1 2">
    <name type="scientific">Collinsella ureilytica</name>
    <dbReference type="NCBI Taxonomy" id="2869515"/>
    <lineage>
        <taxon>Bacteria</taxon>
        <taxon>Bacillati</taxon>
        <taxon>Actinomycetota</taxon>
        <taxon>Coriobacteriia</taxon>
        <taxon>Coriobacteriales</taxon>
        <taxon>Coriobacteriaceae</taxon>
        <taxon>Collinsella</taxon>
    </lineage>
</organism>
<comment type="caution">
    <text evidence="1">The sequence shown here is derived from an EMBL/GenBank/DDBJ whole genome shotgun (WGS) entry which is preliminary data.</text>
</comment>
<evidence type="ECO:0000313" key="1">
    <source>
        <dbReference type="EMBL" id="MBY4797547.1"/>
    </source>
</evidence>
<accession>A0ABS7MJK1</accession>
<evidence type="ECO:0000313" key="2">
    <source>
        <dbReference type="Proteomes" id="UP000700908"/>
    </source>
</evidence>
<name>A0ABS7MJK1_9ACTN</name>
<keyword evidence="2" id="KW-1185">Reference proteome</keyword>
<proteinExistence type="predicted"/>
<dbReference type="Proteomes" id="UP000700908">
    <property type="component" value="Unassembled WGS sequence"/>
</dbReference>
<reference evidence="1 2" key="1">
    <citation type="submission" date="2021-08" db="EMBL/GenBank/DDBJ databases">
        <title>Collinsella faecalis sp. nov. isolated from swine faeces.</title>
        <authorList>
            <person name="Oh B.S."/>
            <person name="Lee J.H."/>
        </authorList>
    </citation>
    <scope>NUCLEOTIDE SEQUENCE [LARGE SCALE GENOMIC DNA]</scope>
    <source>
        <strain evidence="1 2">AGMB00827</strain>
    </source>
</reference>
<sequence>MQVFQEVAVLFESSEDGESLRIDCAMTREGGLQIMRVSEGPLTQWCFEESPHPVTTLVDPAGTSSLMEFVQADLSPQLPAVLASEFTGVEADADIRAFLRRLNIGYEVKEPPIVR</sequence>
<dbReference type="RefSeq" id="WP_222199257.1">
    <property type="nucleotide sequence ID" value="NZ_JAIMFO010000005.1"/>
</dbReference>
<protein>
    <recommendedName>
        <fullName evidence="3">PqqD family protein</fullName>
    </recommendedName>
</protein>
<dbReference type="EMBL" id="JAIMFO010000005">
    <property type="protein sequence ID" value="MBY4797547.1"/>
    <property type="molecule type" value="Genomic_DNA"/>
</dbReference>
<evidence type="ECO:0008006" key="3">
    <source>
        <dbReference type="Google" id="ProtNLM"/>
    </source>
</evidence>
<gene>
    <name evidence="1" type="ORF">K6V98_04150</name>
</gene>